<organism evidence="1 2">
    <name type="scientific">Acidovorax lacteus</name>
    <dbReference type="NCBI Taxonomy" id="1924988"/>
    <lineage>
        <taxon>Bacteria</taxon>
        <taxon>Pseudomonadati</taxon>
        <taxon>Pseudomonadota</taxon>
        <taxon>Betaproteobacteria</taxon>
        <taxon>Burkholderiales</taxon>
        <taxon>Comamonadaceae</taxon>
        <taxon>Acidovorax</taxon>
    </lineage>
</organism>
<proteinExistence type="predicted"/>
<sequence>MEGLLACESAERAPEVASLSQAQAYCLQRRESAAPALRRLLDTLEPGGPQGAVQVGYTVTLQLLALYHRTPKGWAIDPVQLDTWMRLITEVQRPVVVYLSAGHFDSTGPLTEELLADPRNLMALRDGQPPQLGYFGYRIAPYTLRTDADIPVNRYRYAALEAVAKRLLALPEATRKRIVAVTLAGELHHLFPDFESGMGRHQDVRVTDYRPESVADFRRWLAREYGSVDAYARATGLPWQSFDEVPAPSRDIRKEPLKGFAEHYDAYADGTLPLSGWLWDPQGKVQRLQLHLDGQPLADVPRGLHRLDVYRAVDEIRNPNTGFRYDLDYRNLAPGRHRAQVIAHTAEGLFEVAQTEFVVMERDQRPPRAGSPAATSAKPLARLRGVRAWMDLPQPPLDLYYNPVARDWNRFRSHQAAAFLAEFHRRARAAGLPAAWLFSHQIVPRANGTWNPQLFAMDDTLRGDAAWNHGLNLYGGMTDSDWVQAYFQAQGIRGYGVPEFHPQQWKEPGAALRALQRHQKAGARFVSPYYFTVVPPRFKGGAEHGVNRMELTPTNPKDGSDQFYRAIVDFARQ</sequence>
<keyword evidence="2" id="KW-1185">Reference proteome</keyword>
<comment type="caution">
    <text evidence="1">The sequence shown here is derived from an EMBL/GenBank/DDBJ whole genome shotgun (WGS) entry which is preliminary data.</text>
</comment>
<evidence type="ECO:0000313" key="1">
    <source>
        <dbReference type="EMBL" id="GAA4423706.1"/>
    </source>
</evidence>
<protein>
    <recommendedName>
        <fullName evidence="3">Glycoside hydrolase family 42 N-terminal domain-containing protein</fullName>
    </recommendedName>
</protein>
<evidence type="ECO:0008006" key="3">
    <source>
        <dbReference type="Google" id="ProtNLM"/>
    </source>
</evidence>
<dbReference type="Gene3D" id="3.20.20.80">
    <property type="entry name" value="Glycosidases"/>
    <property type="match status" value="1"/>
</dbReference>
<dbReference type="SUPFAM" id="SSF51445">
    <property type="entry name" value="(Trans)glycosidases"/>
    <property type="match status" value="1"/>
</dbReference>
<dbReference type="InterPro" id="IPR017853">
    <property type="entry name" value="GH"/>
</dbReference>
<gene>
    <name evidence="1" type="ORF">GCM10023090_16230</name>
</gene>
<name>A0ABP8L6W9_9BURK</name>
<dbReference type="EMBL" id="BAABEX010000010">
    <property type="protein sequence ID" value="GAA4423706.1"/>
    <property type="molecule type" value="Genomic_DNA"/>
</dbReference>
<reference evidence="2" key="1">
    <citation type="journal article" date="2019" name="Int. J. Syst. Evol. Microbiol.">
        <title>The Global Catalogue of Microorganisms (GCM) 10K type strain sequencing project: providing services to taxonomists for standard genome sequencing and annotation.</title>
        <authorList>
            <consortium name="The Broad Institute Genomics Platform"/>
            <consortium name="The Broad Institute Genome Sequencing Center for Infectious Disease"/>
            <person name="Wu L."/>
            <person name="Ma J."/>
        </authorList>
    </citation>
    <scope>NUCLEOTIDE SEQUENCE [LARGE SCALE GENOMIC DNA]</scope>
    <source>
        <strain evidence="2">JCM 31890</strain>
    </source>
</reference>
<dbReference type="RefSeq" id="WP_345063196.1">
    <property type="nucleotide sequence ID" value="NZ_BAABEX010000010.1"/>
</dbReference>
<evidence type="ECO:0000313" key="2">
    <source>
        <dbReference type="Proteomes" id="UP001501788"/>
    </source>
</evidence>
<accession>A0ABP8L6W9</accession>
<dbReference type="Proteomes" id="UP001501788">
    <property type="component" value="Unassembled WGS sequence"/>
</dbReference>